<dbReference type="RefSeq" id="WP_323295487.1">
    <property type="nucleotide sequence ID" value="NZ_JAYFUM010000005.1"/>
</dbReference>
<gene>
    <name evidence="1" type="ORF">VB248_04205</name>
</gene>
<sequence>MPKGNVRFAYRIVINQHSSTAWEKYLWESTYQEFLMQAQLFNDKAQPALTFKELLSKNEKAEQLHFLVSTAAHPYILQWKGKIYHLADTLGNNFMPFNYCQLDIIDSNIKDIKAHEIGLTFYTPVLSLIDIWEGHYLISLDENLQNLSEGLETLMYKMQNRLSIAYFKPIV</sequence>
<protein>
    <submittedName>
        <fullName evidence="1">Uncharacterized protein</fullName>
    </submittedName>
</protein>
<reference evidence="1 2" key="1">
    <citation type="submission" date="2023-12" db="EMBL/GenBank/DDBJ databases">
        <title>Novel species of the genus Arcicella isolated from rivers.</title>
        <authorList>
            <person name="Lu H."/>
        </authorList>
    </citation>
    <scope>NUCLEOTIDE SEQUENCE [LARGE SCALE GENOMIC DNA]</scope>
    <source>
        <strain evidence="1 2">KCTC 23307</strain>
    </source>
</reference>
<keyword evidence="2" id="KW-1185">Reference proteome</keyword>
<dbReference type="EMBL" id="JAYFUM010000005">
    <property type="protein sequence ID" value="MEA5138319.1"/>
    <property type="molecule type" value="Genomic_DNA"/>
</dbReference>
<accession>A0ABU5Q645</accession>
<comment type="caution">
    <text evidence="1">The sequence shown here is derived from an EMBL/GenBank/DDBJ whole genome shotgun (WGS) entry which is preliminary data.</text>
</comment>
<dbReference type="Proteomes" id="UP001302949">
    <property type="component" value="Unassembled WGS sequence"/>
</dbReference>
<evidence type="ECO:0000313" key="2">
    <source>
        <dbReference type="Proteomes" id="UP001302949"/>
    </source>
</evidence>
<name>A0ABU5Q645_9BACT</name>
<organism evidence="1 2">
    <name type="scientific">Arcicella rigui</name>
    <dbReference type="NCBI Taxonomy" id="797020"/>
    <lineage>
        <taxon>Bacteria</taxon>
        <taxon>Pseudomonadati</taxon>
        <taxon>Bacteroidota</taxon>
        <taxon>Cytophagia</taxon>
        <taxon>Cytophagales</taxon>
        <taxon>Flectobacillaceae</taxon>
        <taxon>Arcicella</taxon>
    </lineage>
</organism>
<proteinExistence type="predicted"/>
<evidence type="ECO:0000313" key="1">
    <source>
        <dbReference type="EMBL" id="MEA5138319.1"/>
    </source>
</evidence>